<feature type="domain" description="Large ribosomal subunit protein uL6 N-terminal" evidence="9">
    <location>
        <begin position="2"/>
        <end position="40"/>
    </location>
</feature>
<dbReference type="OrthoDB" id="2436667at2759"/>
<evidence type="ECO:0000256" key="1">
    <source>
        <dbReference type="ARBA" id="ARBA00010592"/>
    </source>
</evidence>
<evidence type="ECO:0000256" key="7">
    <source>
        <dbReference type="ARBA" id="ARBA00046388"/>
    </source>
</evidence>
<dbReference type="AlphaFoldDB" id="B3RMU2"/>
<dbReference type="GeneID" id="6750959"/>
<dbReference type="KEGG" id="tad:TRIADDRAFT_37142"/>
<protein>
    <recommendedName>
        <fullName evidence="5">Large ribosomal subunit protein eL6</fullName>
    </recommendedName>
    <alternativeName>
        <fullName evidence="6">60S ribosomal protein L6</fullName>
    </alternativeName>
</protein>
<dbReference type="Proteomes" id="UP000009022">
    <property type="component" value="Unassembled WGS sequence"/>
</dbReference>
<dbReference type="CTD" id="6750959"/>
<evidence type="ECO:0000313" key="11">
    <source>
        <dbReference type="Proteomes" id="UP000009022"/>
    </source>
</evidence>
<name>B3RMU2_TRIAD</name>
<dbReference type="GO" id="GO:0002181">
    <property type="term" value="P:cytoplasmic translation"/>
    <property type="evidence" value="ECO:0000318"/>
    <property type="project" value="GO_Central"/>
</dbReference>
<dbReference type="HOGENOM" id="CLU_066767_0_0_1"/>
<gene>
    <name evidence="10" type="ORF">TRIADDRAFT_37142</name>
</gene>
<evidence type="ECO:0000256" key="8">
    <source>
        <dbReference type="SAM" id="MobiDB-lite"/>
    </source>
</evidence>
<dbReference type="Gene3D" id="2.30.30.30">
    <property type="match status" value="1"/>
</dbReference>
<dbReference type="Pfam" id="PF03868">
    <property type="entry name" value="Ribosomal_L6e_N"/>
    <property type="match status" value="1"/>
</dbReference>
<evidence type="ECO:0000256" key="2">
    <source>
        <dbReference type="ARBA" id="ARBA00022980"/>
    </source>
</evidence>
<dbReference type="PANTHER" id="PTHR10715:SF0">
    <property type="entry name" value="LARGE RIBOSOMAL SUBUNIT PROTEIN EL6"/>
    <property type="match status" value="1"/>
</dbReference>
<dbReference type="GO" id="GO:0022625">
    <property type="term" value="C:cytosolic large ribosomal subunit"/>
    <property type="evidence" value="ECO:0000318"/>
    <property type="project" value="GO_Central"/>
</dbReference>
<dbReference type="RefSeq" id="XP_002109744.1">
    <property type="nucleotide sequence ID" value="XM_002109708.1"/>
</dbReference>
<dbReference type="STRING" id="10228.B3RMU2"/>
<dbReference type="Pfam" id="PF01159">
    <property type="entry name" value="Ribosomal_L6e"/>
    <property type="match status" value="1"/>
</dbReference>
<dbReference type="FunFam" id="2.30.30.30:FF:000014">
    <property type="entry name" value="60S ribosomal protein L6"/>
    <property type="match status" value="1"/>
</dbReference>
<evidence type="ECO:0000259" key="9">
    <source>
        <dbReference type="Pfam" id="PF03868"/>
    </source>
</evidence>
<dbReference type="eggNOG" id="KOG1694">
    <property type="taxonomic scope" value="Eukaryota"/>
</dbReference>
<dbReference type="FunCoup" id="B3RMU2">
    <property type="interactions" value="2093"/>
</dbReference>
<keyword evidence="11" id="KW-1185">Reference proteome</keyword>
<reference evidence="10 11" key="1">
    <citation type="journal article" date="2008" name="Nature">
        <title>The Trichoplax genome and the nature of placozoans.</title>
        <authorList>
            <person name="Srivastava M."/>
            <person name="Begovic E."/>
            <person name="Chapman J."/>
            <person name="Putnam N.H."/>
            <person name="Hellsten U."/>
            <person name="Kawashima T."/>
            <person name="Kuo A."/>
            <person name="Mitros T."/>
            <person name="Salamov A."/>
            <person name="Carpenter M.L."/>
            <person name="Signorovitch A.Y."/>
            <person name="Moreno M.A."/>
            <person name="Kamm K."/>
            <person name="Grimwood J."/>
            <person name="Schmutz J."/>
            <person name="Shapiro H."/>
            <person name="Grigoriev I.V."/>
            <person name="Buss L.W."/>
            <person name="Schierwater B."/>
            <person name="Dellaporta S.L."/>
            <person name="Rokhsar D.S."/>
        </authorList>
    </citation>
    <scope>NUCLEOTIDE SEQUENCE [LARGE SCALE GENOMIC DNA]</scope>
    <source>
        <strain evidence="10 11">Grell-BS-1999</strain>
    </source>
</reference>
<comment type="subunit">
    <text evidence="7">Component of the large ribosomal subunit. May bind IPO9 with low affinity.</text>
</comment>
<dbReference type="InterPro" id="IPR005568">
    <property type="entry name" value="Ribosomal_uL6_N"/>
</dbReference>
<comment type="similarity">
    <text evidence="1">Belongs to the eukaryotic ribosomal protein eL6 family.</text>
</comment>
<dbReference type="InterPro" id="IPR000915">
    <property type="entry name" value="60S_ribosomal_eL6"/>
</dbReference>
<evidence type="ECO:0000313" key="10">
    <source>
        <dbReference type="EMBL" id="EDV27910.1"/>
    </source>
</evidence>
<dbReference type="GO" id="GO:0003735">
    <property type="term" value="F:structural constituent of ribosome"/>
    <property type="evidence" value="ECO:0000318"/>
    <property type="project" value="GO_Central"/>
</dbReference>
<dbReference type="EMBL" id="DS985242">
    <property type="protein sequence ID" value="EDV27910.1"/>
    <property type="molecule type" value="Genomic_DNA"/>
</dbReference>
<feature type="compositionally biased region" description="Basic and acidic residues" evidence="8">
    <location>
        <begin position="187"/>
        <end position="201"/>
    </location>
</feature>
<evidence type="ECO:0000256" key="4">
    <source>
        <dbReference type="ARBA" id="ARBA00034092"/>
    </source>
</evidence>
<evidence type="ECO:0000256" key="6">
    <source>
        <dbReference type="ARBA" id="ARBA00035351"/>
    </source>
</evidence>
<keyword evidence="2" id="KW-0689">Ribosomal protein</keyword>
<accession>B3RMU2</accession>
<dbReference type="GO" id="GO:0003723">
    <property type="term" value="F:RNA binding"/>
    <property type="evidence" value="ECO:0000318"/>
    <property type="project" value="GO_Central"/>
</dbReference>
<dbReference type="InParanoid" id="B3RMU2"/>
<feature type="region of interest" description="Disordered" evidence="8">
    <location>
        <begin position="176"/>
        <end position="203"/>
    </location>
</feature>
<keyword evidence="3" id="KW-0687">Ribonucleoprotein</keyword>
<organism evidence="10 11">
    <name type="scientific">Trichoplax adhaerens</name>
    <name type="common">Trichoplax reptans</name>
    <dbReference type="NCBI Taxonomy" id="10228"/>
    <lineage>
        <taxon>Eukaryota</taxon>
        <taxon>Metazoa</taxon>
        <taxon>Placozoa</taxon>
        <taxon>Uniplacotomia</taxon>
        <taxon>Trichoplacea</taxon>
        <taxon>Trichoplacidae</taxon>
        <taxon>Trichoplax</taxon>
    </lineage>
</organism>
<dbReference type="CDD" id="cd13156">
    <property type="entry name" value="KOW_RPL6"/>
    <property type="match status" value="1"/>
</dbReference>
<dbReference type="PANTHER" id="PTHR10715">
    <property type="entry name" value="60S RIBOSOMAL PROTEIN L6"/>
    <property type="match status" value="1"/>
</dbReference>
<evidence type="ECO:0000256" key="3">
    <source>
        <dbReference type="ARBA" id="ARBA00023274"/>
    </source>
</evidence>
<evidence type="ECO:0000256" key="5">
    <source>
        <dbReference type="ARBA" id="ARBA00035233"/>
    </source>
</evidence>
<dbReference type="InterPro" id="IPR008991">
    <property type="entry name" value="Translation_prot_SH3-like_sf"/>
</dbReference>
<dbReference type="PhylomeDB" id="B3RMU2"/>
<dbReference type="InterPro" id="IPR014722">
    <property type="entry name" value="Rib_uL2_dom2"/>
</dbReference>
<dbReference type="InterPro" id="IPR041997">
    <property type="entry name" value="Ribosomal_eL6_KOW"/>
</dbReference>
<dbReference type="OMA" id="KWYNADD"/>
<proteinExistence type="inferred from homology"/>
<comment type="function">
    <text evidence="4">Component of the large ribosomal subunit. The ribosome is a large ribonucleoprotein complex responsible for the synthesis of proteins in the cell.</text>
</comment>
<sequence>MGKPHQSRNKVLPGGAMLYSRSQMYRKRALYKRKKVGTKKVVQEIAKTIVKPVKGDKNGNQRVLPVQREPRYYPTEDTRRPLVNRKKQRPTKLRSSITPGTVLILLAGNHRGKRVVFLKQLASGLLLVTGPYKINGVPLRRVDQAYVIATKTKLDISGVKLPERLNDAYFKKPQVKRRKNQEMFEEEEKKTEASPEKKEDQAAVDSQVIAAVAKVDQMKPYLRAPFSLRKKQYPHAMAF</sequence>
<dbReference type="SUPFAM" id="SSF50104">
    <property type="entry name" value="Translation proteins SH3-like domain"/>
    <property type="match status" value="1"/>
</dbReference>